<feature type="transmembrane region" description="Helical" evidence="1">
    <location>
        <begin position="123"/>
        <end position="143"/>
    </location>
</feature>
<sequence>MLKNIVFTALTLCYPLAIWLLGDRIEPRWLALALVLLGALRLAAAKQRGWVILALAAFALAAVTGFFNVGWPLRWYPVFVNGAMLILFGVTLRGGQSMVERLARLKEPELPPHAVEYTRKVTMAWCVFFIVNGSIAAATSLWASERLWALYNGLIAYVLMGVFGGTEFLIRRRVRRRYEGAPT</sequence>
<comment type="caution">
    <text evidence="2">The sequence shown here is derived from an EMBL/GenBank/DDBJ whole genome shotgun (WGS) entry which is preliminary data.</text>
</comment>
<feature type="transmembrane region" description="Helical" evidence="1">
    <location>
        <begin position="149"/>
        <end position="170"/>
    </location>
</feature>
<keyword evidence="1" id="KW-0472">Membrane</keyword>
<proteinExistence type="predicted"/>
<feature type="transmembrane region" description="Helical" evidence="1">
    <location>
        <begin position="51"/>
        <end position="69"/>
    </location>
</feature>
<keyword evidence="1" id="KW-1133">Transmembrane helix</keyword>
<evidence type="ECO:0008006" key="4">
    <source>
        <dbReference type="Google" id="ProtNLM"/>
    </source>
</evidence>
<feature type="transmembrane region" description="Helical" evidence="1">
    <location>
        <begin position="75"/>
        <end position="95"/>
    </location>
</feature>
<keyword evidence="1" id="KW-0812">Transmembrane</keyword>
<dbReference type="AlphaFoldDB" id="A0A2W5TC22"/>
<organism evidence="2 3">
    <name type="scientific">Archangium gephyra</name>
    <dbReference type="NCBI Taxonomy" id="48"/>
    <lineage>
        <taxon>Bacteria</taxon>
        <taxon>Pseudomonadati</taxon>
        <taxon>Myxococcota</taxon>
        <taxon>Myxococcia</taxon>
        <taxon>Myxococcales</taxon>
        <taxon>Cystobacterineae</taxon>
        <taxon>Archangiaceae</taxon>
        <taxon>Archangium</taxon>
    </lineage>
</organism>
<evidence type="ECO:0000256" key="1">
    <source>
        <dbReference type="SAM" id="Phobius"/>
    </source>
</evidence>
<dbReference type="EMBL" id="QFQP01000023">
    <property type="protein sequence ID" value="PZR08925.1"/>
    <property type="molecule type" value="Genomic_DNA"/>
</dbReference>
<protein>
    <recommendedName>
        <fullName evidence="4">DNA gyrase subunit B</fullName>
    </recommendedName>
</protein>
<reference evidence="2 3" key="1">
    <citation type="submission" date="2017-08" db="EMBL/GenBank/DDBJ databases">
        <title>Infants hospitalized years apart are colonized by the same room-sourced microbial strains.</title>
        <authorList>
            <person name="Brooks B."/>
            <person name="Olm M.R."/>
            <person name="Firek B.A."/>
            <person name="Baker R."/>
            <person name="Thomas B.C."/>
            <person name="Morowitz M.J."/>
            <person name="Banfield J.F."/>
        </authorList>
    </citation>
    <scope>NUCLEOTIDE SEQUENCE [LARGE SCALE GENOMIC DNA]</scope>
    <source>
        <strain evidence="2">S2_003_000_R2_14</strain>
    </source>
</reference>
<evidence type="ECO:0000313" key="3">
    <source>
        <dbReference type="Proteomes" id="UP000249061"/>
    </source>
</evidence>
<name>A0A2W5TC22_9BACT</name>
<dbReference type="Proteomes" id="UP000249061">
    <property type="component" value="Unassembled WGS sequence"/>
</dbReference>
<evidence type="ECO:0000313" key="2">
    <source>
        <dbReference type="EMBL" id="PZR08925.1"/>
    </source>
</evidence>
<gene>
    <name evidence="2" type="ORF">DI536_23860</name>
</gene>
<feature type="transmembrane region" description="Helical" evidence="1">
    <location>
        <begin position="28"/>
        <end position="44"/>
    </location>
</feature>
<accession>A0A2W5TC22</accession>
<feature type="transmembrane region" description="Helical" evidence="1">
    <location>
        <begin position="5"/>
        <end position="22"/>
    </location>
</feature>